<evidence type="ECO:0000313" key="4">
    <source>
        <dbReference type="Proteomes" id="UP000694520"/>
    </source>
</evidence>
<feature type="compositionally biased region" description="Basic and acidic residues" evidence="1">
    <location>
        <begin position="21"/>
        <end position="32"/>
    </location>
</feature>
<dbReference type="Proteomes" id="UP000694520">
    <property type="component" value="Chromosome 24"/>
</dbReference>
<organism evidence="3 4">
    <name type="scientific">Bos mutus grunniens</name>
    <name type="common">Wild yak</name>
    <name type="synonym">Bos grunniens</name>
    <dbReference type="NCBI Taxonomy" id="30521"/>
    <lineage>
        <taxon>Eukaryota</taxon>
        <taxon>Metazoa</taxon>
        <taxon>Chordata</taxon>
        <taxon>Craniata</taxon>
        <taxon>Vertebrata</taxon>
        <taxon>Euteleostomi</taxon>
        <taxon>Mammalia</taxon>
        <taxon>Eutheria</taxon>
        <taxon>Laurasiatheria</taxon>
        <taxon>Artiodactyla</taxon>
        <taxon>Ruminantia</taxon>
        <taxon>Pecora</taxon>
        <taxon>Bovidae</taxon>
        <taxon>Bovinae</taxon>
        <taxon>Bos</taxon>
    </lineage>
</organism>
<dbReference type="GO" id="GO:0030258">
    <property type="term" value="P:lipid modification"/>
    <property type="evidence" value="ECO:0007669"/>
    <property type="project" value="TreeGrafter"/>
</dbReference>
<evidence type="ECO:0000256" key="2">
    <source>
        <dbReference type="SAM" id="Phobius"/>
    </source>
</evidence>
<feature type="region of interest" description="Disordered" evidence="1">
    <location>
        <begin position="18"/>
        <end position="47"/>
    </location>
</feature>
<keyword evidence="4" id="KW-1185">Reference proteome</keyword>
<reference evidence="3" key="2">
    <citation type="submission" date="2025-08" db="UniProtKB">
        <authorList>
            <consortium name="Ensembl"/>
        </authorList>
    </citation>
    <scope>IDENTIFICATION</scope>
</reference>
<keyword evidence="2" id="KW-1133">Transmembrane helix</keyword>
<dbReference type="GeneTree" id="ENSGT01030000234564"/>
<feature type="transmembrane region" description="Helical" evidence="2">
    <location>
        <begin position="87"/>
        <end position="118"/>
    </location>
</feature>
<proteinExistence type="predicted"/>
<accession>A0A8B9WXC7</accession>
<protein>
    <submittedName>
        <fullName evidence="3">Membrane bound O-acyltransferase domain containing 1</fullName>
    </submittedName>
</protein>
<sequence length="172" mass="19804">MRVWLSFNILQTSTLPSKTSMSERHLDVESARRRERKSTLGPNSKGSDSRFPVQVNFVACQLSALCAAFWFRLYLSPGETSPAVRHAFATIFGIYFVIFCFGWYSVHLFVLVLMCYGIMVTASISNIHRYSFFVAMGYLTICHISRIYIFHYGILTTDFSGNSFLRILRNRH</sequence>
<dbReference type="InterPro" id="IPR049941">
    <property type="entry name" value="LPLAT_7/PORCN-like"/>
</dbReference>
<dbReference type="GO" id="GO:0016746">
    <property type="term" value="F:acyltransferase activity"/>
    <property type="evidence" value="ECO:0007669"/>
    <property type="project" value="TreeGrafter"/>
</dbReference>
<feature type="transmembrane region" description="Helical" evidence="2">
    <location>
        <begin position="130"/>
        <end position="149"/>
    </location>
</feature>
<reference evidence="3" key="3">
    <citation type="submission" date="2025-09" db="UniProtKB">
        <authorList>
            <consortium name="Ensembl"/>
        </authorList>
    </citation>
    <scope>IDENTIFICATION</scope>
</reference>
<dbReference type="PANTHER" id="PTHR13906:SF6">
    <property type="entry name" value="LYSOPHOSPHOLIPID ACYLTRANSFERASE 1"/>
    <property type="match status" value="1"/>
</dbReference>
<name>A0A8B9WXC7_BOSMU</name>
<gene>
    <name evidence="3" type="primary">MBOAT1</name>
</gene>
<dbReference type="AlphaFoldDB" id="A0A8B9WXC7"/>
<feature type="transmembrane region" description="Helical" evidence="2">
    <location>
        <begin position="55"/>
        <end position="75"/>
    </location>
</feature>
<keyword evidence="2" id="KW-0812">Transmembrane</keyword>
<dbReference type="Ensembl" id="ENSBGRT00000013821.1">
    <property type="protein sequence ID" value="ENSBGRP00000011984.1"/>
    <property type="gene ID" value="ENSBGRG00000007151.1"/>
</dbReference>
<reference evidence="3" key="1">
    <citation type="submission" date="2019-05" db="EMBL/GenBank/DDBJ databases">
        <authorList>
            <person name="Zhang S."/>
            <person name="Liu J."/>
        </authorList>
    </citation>
    <scope>NUCLEOTIDE SEQUENCE [LARGE SCALE GENOMIC DNA]</scope>
</reference>
<dbReference type="GO" id="GO:0016020">
    <property type="term" value="C:membrane"/>
    <property type="evidence" value="ECO:0007669"/>
    <property type="project" value="TreeGrafter"/>
</dbReference>
<evidence type="ECO:0000313" key="3">
    <source>
        <dbReference type="Ensembl" id="ENSBGRP00000011984.1"/>
    </source>
</evidence>
<evidence type="ECO:0000256" key="1">
    <source>
        <dbReference type="SAM" id="MobiDB-lite"/>
    </source>
</evidence>
<dbReference type="PANTHER" id="PTHR13906">
    <property type="entry name" value="PORCUPINE"/>
    <property type="match status" value="1"/>
</dbReference>
<keyword evidence="2" id="KW-0472">Membrane</keyword>